<feature type="region of interest" description="Disordered" evidence="1">
    <location>
        <begin position="1225"/>
        <end position="1244"/>
    </location>
</feature>
<keyword evidence="2" id="KW-1133">Transmembrane helix</keyword>
<feature type="region of interest" description="Disordered" evidence="1">
    <location>
        <begin position="1417"/>
        <end position="1536"/>
    </location>
</feature>
<feature type="transmembrane region" description="Helical" evidence="2">
    <location>
        <begin position="21"/>
        <end position="43"/>
    </location>
</feature>
<reference evidence="3" key="1">
    <citation type="submission" date="2022-03" db="EMBL/GenBank/DDBJ databases">
        <authorList>
            <person name="Martin C."/>
        </authorList>
    </citation>
    <scope>NUCLEOTIDE SEQUENCE</scope>
</reference>
<feature type="region of interest" description="Disordered" evidence="1">
    <location>
        <begin position="1078"/>
        <end position="1123"/>
    </location>
</feature>
<evidence type="ECO:0000313" key="3">
    <source>
        <dbReference type="EMBL" id="CAH1774976.1"/>
    </source>
</evidence>
<dbReference type="EMBL" id="CAIIXF020000001">
    <property type="protein sequence ID" value="CAH1774976.1"/>
    <property type="molecule type" value="Genomic_DNA"/>
</dbReference>
<feature type="region of interest" description="Disordered" evidence="1">
    <location>
        <begin position="124"/>
        <end position="143"/>
    </location>
</feature>
<feature type="region of interest" description="Disordered" evidence="1">
    <location>
        <begin position="1800"/>
        <end position="1828"/>
    </location>
</feature>
<dbReference type="PANTHER" id="PTHR14918">
    <property type="entry name" value="KICSTOR COMPLEX PROTEIN SZT2"/>
    <property type="match status" value="1"/>
</dbReference>
<dbReference type="Proteomes" id="UP000749559">
    <property type="component" value="Unassembled WGS sequence"/>
</dbReference>
<evidence type="ECO:0000256" key="2">
    <source>
        <dbReference type="SAM" id="Phobius"/>
    </source>
</evidence>
<feature type="region of interest" description="Disordered" evidence="1">
    <location>
        <begin position="2688"/>
        <end position="2718"/>
    </location>
</feature>
<feature type="region of interest" description="Disordered" evidence="1">
    <location>
        <begin position="274"/>
        <end position="293"/>
    </location>
</feature>
<feature type="compositionally biased region" description="Basic and acidic residues" evidence="1">
    <location>
        <begin position="493"/>
        <end position="509"/>
    </location>
</feature>
<feature type="compositionally biased region" description="Polar residues" evidence="1">
    <location>
        <begin position="1515"/>
        <end position="1526"/>
    </location>
</feature>
<feature type="region of interest" description="Disordered" evidence="1">
    <location>
        <begin position="1200"/>
        <end position="1219"/>
    </location>
</feature>
<keyword evidence="4" id="KW-1185">Reference proteome</keyword>
<feature type="compositionally biased region" description="Polar residues" evidence="1">
    <location>
        <begin position="1475"/>
        <end position="1492"/>
    </location>
</feature>
<dbReference type="OrthoDB" id="43547at2759"/>
<gene>
    <name evidence="3" type="ORF">OFUS_LOCUS2338</name>
</gene>
<feature type="region of interest" description="Disordered" evidence="1">
    <location>
        <begin position="935"/>
        <end position="956"/>
    </location>
</feature>
<feature type="compositionally biased region" description="Polar residues" evidence="1">
    <location>
        <begin position="1202"/>
        <end position="1213"/>
    </location>
</feature>
<feature type="compositionally biased region" description="Basic and acidic residues" evidence="1">
    <location>
        <begin position="1263"/>
        <end position="1280"/>
    </location>
</feature>
<feature type="region of interest" description="Disordered" evidence="1">
    <location>
        <begin position="474"/>
        <end position="516"/>
    </location>
</feature>
<feature type="compositionally biased region" description="Basic and acidic residues" evidence="1">
    <location>
        <begin position="1099"/>
        <end position="1111"/>
    </location>
</feature>
<feature type="region of interest" description="Disordered" evidence="1">
    <location>
        <begin position="2592"/>
        <end position="2632"/>
    </location>
</feature>
<feature type="compositionally biased region" description="Basic and acidic residues" evidence="1">
    <location>
        <begin position="1300"/>
        <end position="1331"/>
    </location>
</feature>
<keyword evidence="2" id="KW-0812">Transmembrane</keyword>
<comment type="caution">
    <text evidence="3">The sequence shown here is derived from an EMBL/GenBank/DDBJ whole genome shotgun (WGS) entry which is preliminary data.</text>
</comment>
<protein>
    <submittedName>
        <fullName evidence="3">Uncharacterized protein</fullName>
    </submittedName>
</protein>
<dbReference type="PANTHER" id="PTHR14918:SF3">
    <property type="entry name" value="KICSTOR COMPLEX PROTEIN SZT2"/>
    <property type="match status" value="1"/>
</dbReference>
<evidence type="ECO:0000256" key="1">
    <source>
        <dbReference type="SAM" id="MobiDB-lite"/>
    </source>
</evidence>
<sequence length="3205" mass="361401">MCTKEDNIDTYKFYRTFARGVAKILLNLCSYIGVFIAIVVWWASLIKMAAMSSCAGRFGLSIHLLPDLTLPAQLDRSLHTITGGMYDTGKSQIYPKDLECISSMVTFEHLYLMCQNISVPSPTGLRNGGSSSSHLSHDSLGRNMPTEPSISQVPFAFDLIGILPKCQQVEVLLSTLIPVADQKDEISQLPPPNNILFALMVEALSEIHDREIHLSEPEHQQFLQLLGNRQRDLDEYPLPFPMPSAVDVVPEVDTRRQLSSDSLQSQSTMITMLSQSQSSKSFEKQDTPQGNYGAGVNPGISEAQEKETSVSWRCFVKSISPQQVILMFIPASYDDLLCLMESKEQSNEDVIVLGKDQTSQRTGSDSSTRETSISKDNLTNEHIENVTSDEAGLRDIEAVLSQGESIIKNEHEKPVIEKLDLEKKAECKASVTLPVYFYNCSLNNITEHLVNRWSYEPPDDIFQDLRFENETLNNMTDNRSSEEQQSSTSSKSETPRTEELPNKKPETPRRLYQRQESFRSHLRKASELDSSDYDLSGTFKARSFARDRTTSEQVFGDNIELQQHCMMVSESYYKSFVTGVFKSLQLGQKVDIHDVESAINGICEEKLPVELDISPFLQTVCSHLQGVIEKINMEERCQDDIDMIIIRLRSYNSTIRSKLENKSDVSMLPVTDNEHSQKKAGFSDLMSPEPTPRLKKSIPLPLSLLQNPETCERVKGLHNLIRIKFEAIMENWFKPVPTNPDFFFFHRNDYEDEEMWQLNQEEEQNENTLSKAPEAQDATAAEDSDTVFTSDFECATPSEHGTNFDSVKPNEYDAETISNALKDDLESLISMNEDLPPLFLHLMCSVKTKGDVYSVSVRHLPTCLGELRECLVDRMEGSDLDLNDLQVTLDMIFLTLPEDTEMHLDSAREEYNREVSYESAYTDNVKVEQEETKSTMASTDVGFQPQSNDPLSNLPGPQNEAIKLCRDKINWLLRDEIASAMRQVIPLTENTLAMVAKHVEDSKGRPACIHESVPLQFVYGPEQSLTNFVEQFERMDLPGFHLNKEGEYYYLVLDRLRRETTTEPIITAEALSTALNQLNGGDTQKTPEDVSKSGSFVLLKDDSGRARHERSPMSSGERSSKCVSEDITISLTHPSPVKEIPPFPLEELSNRSLEDIGTKSSGSSIQVLEEEAPCIPSSTTTNVNAPVQPPKQQSIIEDKIPENQTEGNSQSETVNEDGIIKIDTEITETEEKPKEPHVDDFETIKDIESGQDALEMKMDHYSEDQKDNVEIKENVPKEEDGGSAEAAHMKSEKTAPVIPEEAKTKVENDEHIDGEKKDEDIDEVQHEKPKEVPSPISPVLKSNEEIERSKLSKQKSLSGESAKGVSSGAGTPRAVPLIGHSPRLSAVMAPTALVCEDIVLEPKTGGKSATFTIGPALGESSPLSDTISPRVAVSDKSQLLRRGSDHELLRRRHSSGDNKHSRSRHASGDNKLNRLKSNQKTSNQDVTPTRNVSGGEIQLRHTSGSGGRTPRHSSGPFSSSRHTSGPETPIRSLSYADFSSQGSYTEGYEGDSSDSDDGVISMNESLIVQRPLLPNFWLIMQNRKDKVDIYFHTRDTGETESERIIQQKMLYNQVIRNIKETCHVVNQILLLQNLNETHMCNALLVPEADEDIIWKQDDLGPPLDRVKKSTDSSDDEDQTNQNYLAATLHFMPGHFGCECVWKMHFNLNPRLRGGTGRSSMARGIQALRSILNPFSVNNRKNMFVYREPQSGNVFYLRLNESRSEVRTSIPNITEATKSEEELPNSISRSSSIWSLQTKPGDMAEDGASVSQLDMTTTSRKPSINAEREEKTTRKIEECIILSAHGICPVGHEIRDELVKVLSNRLDDHVLGDLTVMLVRNPMCKLTTDDVQFIQKPFQAPRRVIRLSIPSSASLHLYALGYYLRQNLLTFLNTPKYMENKPENFFKDYSGPDPVPLKDSHIFLYNRPQQSGGKGIALIHFSLVDWRGNPVQLISSPKPSPLAYKDIIDATVFESMIATTIYERDPKSKRPGPTSLVQFSIWETGDVGLPQLTDRIMSSLKHAACDIIQEYRLLTVPICEVPQHYAKDLDSPFHSAPPSPSANMIGGSETLMSAKTPNLAVMSARPTSHQGFFDDDVTDILNRSRTNLRQEVLEEQDESIASRDSQRSNELRLKAQMYETGEKGALHQYFFTILPEWLNFCKKLGSPCVETSTQCSLISRYSVELVLREMQHIITNLCADSAPRVFRMIDSGGQEGEPLYMPYNPMRMPLNSDLLESSFDRFTNLQAPGKILNYVLVGRNVSQWRNSIDYVEADDEVSIGFSRSIKSIQKFKPLVDWSLEASTSSLGSYSAGPAPFSGGSLAGGKAFVPRQRLVLLTVKDTQLELYSYNWATDMAKTLASKFYRLVQWHKARSYLLNSIVSQKMGLFHHQKLQNALKDSSFKECPGEVDMLVKYTSPEAKDKEKARSRQVSGSGGMFGYGHPGLHSYDQVLMNSKPTKPMHKMPYGNYRDLVHRHGNQLLEVKHVDQKELDKQMKLENLYVMWQQRAGHAGLPITEDMLELLKQSSRLVHYVATPLLFSPHWRKEVMGLRKPQGVVPQQAAPIHPEVPTPAPAPTKSRSRHSSGASIKSLRSDSLQSLNKIKPHLSDVRNRHIPEEIWHGEIKGTFMQQYITYVQSLGFLQIRTRAASPKRLSRHMRPVSGADQNRRKHPSDDDKAKSNSIYLQKTLPGGIMLMEVGYSEVYFCVRLYAFESSRIPCGRSVNPQLAILFTDECDRMKDLVHVHSFAYDFHLRYIQTYIAGGQGAMKTGYHLRNFLQDFVQLYPYPPSFSRNYINEATITIENTNNPSHHLYNYMLNHSDKLFNMKAIKMVPVSDSDADGESDFALVCQSVTESDGEESDVTKPKLVDHNVGLVISHNAPGFIQQTEAERNTLKLQYFIILTSRREHFPKLTLEKKLGIFKNPLKTFYAGPTNDESMFTPEDLHGPPVTQHIGVRQESVNYLGFSNMHQTPIYTVLIQETDKASKKIREMVDSAISQCRRDTLWQRMLLGDQLVDDGRRKKRSETDESQDSGLTKLTFIEFQELMQVVERESLRQMDPRLTPLHNMSQSWYKGLVRVLMNKYSETHRYFASPDGKVQCVAILNPNYLDTFAMLTVDSINNKSELCVVYKEPILDSRLPANSGKQIYMQSHLEGFVNACCFHMWTGLL</sequence>
<proteinExistence type="predicted"/>
<evidence type="ECO:0000313" key="4">
    <source>
        <dbReference type="Proteomes" id="UP000749559"/>
    </source>
</evidence>
<feature type="region of interest" description="Disordered" evidence="1">
    <location>
        <begin position="354"/>
        <end position="383"/>
    </location>
</feature>
<feature type="compositionally biased region" description="Polar residues" evidence="1">
    <location>
        <begin position="356"/>
        <end position="377"/>
    </location>
</feature>
<keyword evidence="2" id="KW-0472">Membrane</keyword>
<feature type="region of interest" description="Disordered" evidence="1">
    <location>
        <begin position="759"/>
        <end position="783"/>
    </location>
</feature>
<dbReference type="InterPro" id="IPR033228">
    <property type="entry name" value="SZT2"/>
</dbReference>
<accession>A0A8S4N166</accession>
<feature type="region of interest" description="Disordered" evidence="1">
    <location>
        <begin position="1263"/>
        <end position="1376"/>
    </location>
</feature>
<organism evidence="3 4">
    <name type="scientific">Owenia fusiformis</name>
    <name type="common">Polychaete worm</name>
    <dbReference type="NCBI Taxonomy" id="6347"/>
    <lineage>
        <taxon>Eukaryota</taxon>
        <taxon>Metazoa</taxon>
        <taxon>Spiralia</taxon>
        <taxon>Lophotrochozoa</taxon>
        <taxon>Annelida</taxon>
        <taxon>Polychaeta</taxon>
        <taxon>Sedentaria</taxon>
        <taxon>Canalipalpata</taxon>
        <taxon>Sabellida</taxon>
        <taxon>Oweniida</taxon>
        <taxon>Oweniidae</taxon>
        <taxon>Owenia</taxon>
    </lineage>
</organism>
<dbReference type="GO" id="GO:0005777">
    <property type="term" value="C:peroxisome"/>
    <property type="evidence" value="ECO:0007669"/>
    <property type="project" value="InterPro"/>
</dbReference>
<feature type="compositionally biased region" description="Low complexity" evidence="1">
    <location>
        <begin position="483"/>
        <end position="492"/>
    </location>
</feature>
<feature type="compositionally biased region" description="Polar residues" evidence="1">
    <location>
        <begin position="1808"/>
        <end position="1821"/>
    </location>
</feature>
<name>A0A8S4N166_OWEFU</name>
<feature type="compositionally biased region" description="Basic and acidic residues" evidence="1">
    <location>
        <begin position="1442"/>
        <end position="1472"/>
    </location>
</feature>